<dbReference type="EMBL" id="JAHRIN010004424">
    <property type="protein sequence ID" value="MEQ2192952.1"/>
    <property type="molecule type" value="Genomic_DNA"/>
</dbReference>
<accession>A0ABV0QBZ8</accession>
<evidence type="ECO:0000313" key="4">
    <source>
        <dbReference type="Proteomes" id="UP001434883"/>
    </source>
</evidence>
<evidence type="ECO:0000256" key="1">
    <source>
        <dbReference type="ARBA" id="ARBA00023002"/>
    </source>
</evidence>
<dbReference type="Gene3D" id="3.40.50.80">
    <property type="entry name" value="Nucleotide-binding domain of ferredoxin-NADP reductase (FNR) module"/>
    <property type="match status" value="2"/>
</dbReference>
<dbReference type="InterPro" id="IPR013121">
    <property type="entry name" value="Fe_red_NAD-bd_6"/>
</dbReference>
<organism evidence="3 4">
    <name type="scientific">Xenoophorus captivus</name>
    <dbReference type="NCBI Taxonomy" id="1517983"/>
    <lineage>
        <taxon>Eukaryota</taxon>
        <taxon>Metazoa</taxon>
        <taxon>Chordata</taxon>
        <taxon>Craniata</taxon>
        <taxon>Vertebrata</taxon>
        <taxon>Euteleostomi</taxon>
        <taxon>Actinopterygii</taxon>
        <taxon>Neopterygii</taxon>
        <taxon>Teleostei</taxon>
        <taxon>Neoteleostei</taxon>
        <taxon>Acanthomorphata</taxon>
        <taxon>Ovalentaria</taxon>
        <taxon>Atherinomorphae</taxon>
        <taxon>Cyprinodontiformes</taxon>
        <taxon>Goodeidae</taxon>
        <taxon>Xenoophorus</taxon>
    </lineage>
</organism>
<dbReference type="SUPFAM" id="SSF52343">
    <property type="entry name" value="Ferredoxin reductase-like, C-terminal NADP-linked domain"/>
    <property type="match status" value="1"/>
</dbReference>
<dbReference type="PANTHER" id="PTHR11972:SF203">
    <property type="entry name" value="NADPH OXIDASE 1"/>
    <property type="match status" value="1"/>
</dbReference>
<reference evidence="3 4" key="1">
    <citation type="submission" date="2021-06" db="EMBL/GenBank/DDBJ databases">
        <authorList>
            <person name="Palmer J.M."/>
        </authorList>
    </citation>
    <scope>NUCLEOTIDE SEQUENCE [LARGE SCALE GENOMIC DNA]</scope>
    <source>
        <strain evidence="3 4">XC_2019</strain>
        <tissue evidence="3">Muscle</tissue>
    </source>
</reference>
<dbReference type="InterPro" id="IPR050369">
    <property type="entry name" value="RBOH/FRE"/>
</dbReference>
<proteinExistence type="predicted"/>
<name>A0ABV0QBZ8_9TELE</name>
<evidence type="ECO:0000313" key="3">
    <source>
        <dbReference type="EMBL" id="MEQ2192952.1"/>
    </source>
</evidence>
<sequence length="83" mass="9078">IGVDGPFGTASEDVFDYEVSMLVGAGIGVTPFASILKSIWYNSVVGTFLCGPEALAKVLEKKCAKYSDVDPRKTKFYFNKENF</sequence>
<feature type="non-terminal residue" evidence="3">
    <location>
        <position position="1"/>
    </location>
</feature>
<protein>
    <recommendedName>
        <fullName evidence="2">Ferric reductase NAD binding domain-containing protein</fullName>
    </recommendedName>
</protein>
<dbReference type="Pfam" id="PF08030">
    <property type="entry name" value="NAD_binding_6"/>
    <property type="match status" value="1"/>
</dbReference>
<dbReference type="InterPro" id="IPR039261">
    <property type="entry name" value="FNR_nucleotide-bd"/>
</dbReference>
<dbReference type="PANTHER" id="PTHR11972">
    <property type="entry name" value="NADPH OXIDASE"/>
    <property type="match status" value="1"/>
</dbReference>
<comment type="caution">
    <text evidence="3">The sequence shown here is derived from an EMBL/GenBank/DDBJ whole genome shotgun (WGS) entry which is preliminary data.</text>
</comment>
<evidence type="ECO:0000259" key="2">
    <source>
        <dbReference type="Pfam" id="PF08030"/>
    </source>
</evidence>
<keyword evidence="1" id="KW-0560">Oxidoreductase</keyword>
<gene>
    <name evidence="3" type="ORF">XENOCAPTIV_020502</name>
</gene>
<keyword evidence="4" id="KW-1185">Reference proteome</keyword>
<feature type="domain" description="Ferric reductase NAD binding" evidence="2">
    <location>
        <begin position="17"/>
        <end position="43"/>
    </location>
</feature>
<dbReference type="Proteomes" id="UP001434883">
    <property type="component" value="Unassembled WGS sequence"/>
</dbReference>